<feature type="region of interest" description="Disordered" evidence="1">
    <location>
        <begin position="159"/>
        <end position="228"/>
    </location>
</feature>
<dbReference type="Proteomes" id="UP001205906">
    <property type="component" value="Unassembled WGS sequence"/>
</dbReference>
<keyword evidence="4" id="KW-1185">Reference proteome</keyword>
<evidence type="ECO:0000256" key="1">
    <source>
        <dbReference type="SAM" id="MobiDB-lite"/>
    </source>
</evidence>
<accession>A0ABT1C2J1</accession>
<evidence type="ECO:0000256" key="2">
    <source>
        <dbReference type="SAM" id="SignalP"/>
    </source>
</evidence>
<dbReference type="EMBL" id="JAMXQS010000001">
    <property type="protein sequence ID" value="MCO6048455.1"/>
    <property type="molecule type" value="Genomic_DNA"/>
</dbReference>
<dbReference type="PROSITE" id="PS51257">
    <property type="entry name" value="PROKAR_LIPOPROTEIN"/>
    <property type="match status" value="1"/>
</dbReference>
<proteinExistence type="predicted"/>
<evidence type="ECO:0008006" key="5">
    <source>
        <dbReference type="Google" id="ProtNLM"/>
    </source>
</evidence>
<organism evidence="3 4">
    <name type="scientific">Mesorhizobium liriopis</name>
    <dbReference type="NCBI Taxonomy" id="2953882"/>
    <lineage>
        <taxon>Bacteria</taxon>
        <taxon>Pseudomonadati</taxon>
        <taxon>Pseudomonadota</taxon>
        <taxon>Alphaproteobacteria</taxon>
        <taxon>Hyphomicrobiales</taxon>
        <taxon>Phyllobacteriaceae</taxon>
        <taxon>Mesorhizobium</taxon>
    </lineage>
</organism>
<keyword evidence="2" id="KW-0732">Signal</keyword>
<feature type="region of interest" description="Disordered" evidence="1">
    <location>
        <begin position="64"/>
        <end position="96"/>
    </location>
</feature>
<reference evidence="3 4" key="1">
    <citation type="submission" date="2022-06" db="EMBL/GenBank/DDBJ databases">
        <title>Mesorhizobium sp. strain RP14 Genome sequencing and assembly.</title>
        <authorList>
            <person name="Kim I."/>
        </authorList>
    </citation>
    <scope>NUCLEOTIDE SEQUENCE [LARGE SCALE GENOMIC DNA]</scope>
    <source>
        <strain evidence="4">RP14(2022)</strain>
    </source>
</reference>
<dbReference type="RefSeq" id="WP_252815269.1">
    <property type="nucleotide sequence ID" value="NZ_JAMXQS010000001.1"/>
</dbReference>
<comment type="caution">
    <text evidence="3">The sequence shown here is derived from an EMBL/GenBank/DDBJ whole genome shotgun (WGS) entry which is preliminary data.</text>
</comment>
<feature type="compositionally biased region" description="Basic and acidic residues" evidence="1">
    <location>
        <begin position="197"/>
        <end position="211"/>
    </location>
</feature>
<name>A0ABT1C2J1_9HYPH</name>
<feature type="chain" id="PRO_5046584918" description="Lipoprotein" evidence="2">
    <location>
        <begin position="22"/>
        <end position="228"/>
    </location>
</feature>
<gene>
    <name evidence="3" type="ORF">NGM99_01460</name>
</gene>
<evidence type="ECO:0000313" key="3">
    <source>
        <dbReference type="EMBL" id="MCO6048455.1"/>
    </source>
</evidence>
<protein>
    <recommendedName>
        <fullName evidence="5">Lipoprotein</fullName>
    </recommendedName>
</protein>
<sequence length="228" mass="24992">MTRRVGPASVLALLGLSVALGGCVSSPTYGTGTPAGQQLANDVSNILMIGPKKREQIAYNPRPELVRPAPGQKEQLVEPQQAVASAQNPDWPESPEQRRARVRAEATENQDNPYYRSEVAMDGTRAAEFSPKVNTSPRKDEKIVGDGRDTKATRAAFNERLKEQRQGDPTQRKFLSEPPLAYRQASADAPQNDVGEDEWKKERRLKAEAKKRSGGGGGWFDWLPGVGN</sequence>
<feature type="compositionally biased region" description="Basic and acidic residues" evidence="1">
    <location>
        <begin position="159"/>
        <end position="175"/>
    </location>
</feature>
<feature type="signal peptide" evidence="2">
    <location>
        <begin position="1"/>
        <end position="21"/>
    </location>
</feature>
<evidence type="ECO:0000313" key="4">
    <source>
        <dbReference type="Proteomes" id="UP001205906"/>
    </source>
</evidence>